<reference evidence="3" key="2">
    <citation type="submission" date="2025-08" db="UniProtKB">
        <authorList>
            <consortium name="Ensembl"/>
        </authorList>
    </citation>
    <scope>IDENTIFICATION</scope>
    <source>
        <strain evidence="3">2N</strain>
    </source>
</reference>
<evidence type="ECO:0000256" key="1">
    <source>
        <dbReference type="SAM" id="MobiDB-lite"/>
    </source>
</evidence>
<keyword evidence="2" id="KW-0472">Membrane</keyword>
<dbReference type="InterPro" id="IPR038803">
    <property type="entry name" value="SMIM33"/>
</dbReference>
<dbReference type="Proteomes" id="UP000005447">
    <property type="component" value="Unassembled WGS sequence"/>
</dbReference>
<keyword evidence="4" id="KW-1185">Reference proteome</keyword>
<proteinExistence type="predicted"/>
<feature type="compositionally biased region" description="Polar residues" evidence="1">
    <location>
        <begin position="13"/>
        <end position="23"/>
    </location>
</feature>
<reference evidence="3" key="3">
    <citation type="submission" date="2025-09" db="UniProtKB">
        <authorList>
            <consortium name="Ensembl"/>
        </authorList>
    </citation>
    <scope>IDENTIFICATION</scope>
    <source>
        <strain evidence="3">2N</strain>
    </source>
</reference>
<name>H0V002_CAVPO</name>
<feature type="region of interest" description="Disordered" evidence="1">
    <location>
        <begin position="94"/>
        <end position="126"/>
    </location>
</feature>
<evidence type="ECO:0000256" key="2">
    <source>
        <dbReference type="SAM" id="Phobius"/>
    </source>
</evidence>
<dbReference type="PANTHER" id="PTHR37873">
    <property type="entry name" value="SMALL INTEGRAL MEMBRANE PROTEIN 33"/>
    <property type="match status" value="1"/>
</dbReference>
<dbReference type="InParanoid" id="H0V002"/>
<protein>
    <submittedName>
        <fullName evidence="3">Small integral membrane protein 33</fullName>
    </submittedName>
</protein>
<dbReference type="eggNOG" id="ENOG502TBEI">
    <property type="taxonomic scope" value="Eukaryota"/>
</dbReference>
<dbReference type="EMBL" id="AAKN02009879">
    <property type="status" value="NOT_ANNOTATED_CDS"/>
    <property type="molecule type" value="Genomic_DNA"/>
</dbReference>
<evidence type="ECO:0000313" key="3">
    <source>
        <dbReference type="Ensembl" id="ENSCPOP00000002780.2"/>
    </source>
</evidence>
<gene>
    <name evidence="3" type="primary">SMIM33</name>
</gene>
<accession>H0V002</accession>
<dbReference type="GeneTree" id="ENSGT00390000006836"/>
<dbReference type="HOGENOM" id="CLU_1921980_0_0_1"/>
<organism evidence="3 4">
    <name type="scientific">Cavia porcellus</name>
    <name type="common">Guinea pig</name>
    <dbReference type="NCBI Taxonomy" id="10141"/>
    <lineage>
        <taxon>Eukaryota</taxon>
        <taxon>Metazoa</taxon>
        <taxon>Chordata</taxon>
        <taxon>Craniata</taxon>
        <taxon>Vertebrata</taxon>
        <taxon>Euteleostomi</taxon>
        <taxon>Mammalia</taxon>
        <taxon>Eutheria</taxon>
        <taxon>Euarchontoglires</taxon>
        <taxon>Glires</taxon>
        <taxon>Rodentia</taxon>
        <taxon>Hystricomorpha</taxon>
        <taxon>Caviidae</taxon>
        <taxon>Cavia</taxon>
    </lineage>
</organism>
<reference evidence="4" key="1">
    <citation type="journal article" date="2011" name="Nature">
        <title>A high-resolution map of human evolutionary constraint using 29 mammals.</title>
        <authorList>
            <person name="Lindblad-Toh K."/>
            <person name="Garber M."/>
            <person name="Zuk O."/>
            <person name="Lin M.F."/>
            <person name="Parker B.J."/>
            <person name="Washietl S."/>
            <person name="Kheradpour P."/>
            <person name="Ernst J."/>
            <person name="Jordan G."/>
            <person name="Mauceli E."/>
            <person name="Ward L.D."/>
            <person name="Lowe C.B."/>
            <person name="Holloway A.K."/>
            <person name="Clamp M."/>
            <person name="Gnerre S."/>
            <person name="Alfoldi J."/>
            <person name="Beal K."/>
            <person name="Chang J."/>
            <person name="Clawson H."/>
            <person name="Cuff J."/>
            <person name="Di Palma F."/>
            <person name="Fitzgerald S."/>
            <person name="Flicek P."/>
            <person name="Guttman M."/>
            <person name="Hubisz M.J."/>
            <person name="Jaffe D.B."/>
            <person name="Jungreis I."/>
            <person name="Kent W.J."/>
            <person name="Kostka D."/>
            <person name="Lara M."/>
            <person name="Martins A.L."/>
            <person name="Massingham T."/>
            <person name="Moltke I."/>
            <person name="Raney B.J."/>
            <person name="Rasmussen M.D."/>
            <person name="Robinson J."/>
            <person name="Stark A."/>
            <person name="Vilella A.J."/>
            <person name="Wen J."/>
            <person name="Xie X."/>
            <person name="Zody M.C."/>
            <person name="Baldwin J."/>
            <person name="Bloom T."/>
            <person name="Chin C.W."/>
            <person name="Heiman D."/>
            <person name="Nicol R."/>
            <person name="Nusbaum C."/>
            <person name="Young S."/>
            <person name="Wilkinson J."/>
            <person name="Worley K.C."/>
            <person name="Kovar C.L."/>
            <person name="Muzny D.M."/>
            <person name="Gibbs R.A."/>
            <person name="Cree A."/>
            <person name="Dihn H.H."/>
            <person name="Fowler G."/>
            <person name="Jhangiani S."/>
            <person name="Joshi V."/>
            <person name="Lee S."/>
            <person name="Lewis L.R."/>
            <person name="Nazareth L.V."/>
            <person name="Okwuonu G."/>
            <person name="Santibanez J."/>
            <person name="Warren W.C."/>
            <person name="Mardis E.R."/>
            <person name="Weinstock G.M."/>
            <person name="Wilson R.K."/>
            <person name="Delehaunty K."/>
            <person name="Dooling D."/>
            <person name="Fronik C."/>
            <person name="Fulton L."/>
            <person name="Fulton B."/>
            <person name="Graves T."/>
            <person name="Minx P."/>
            <person name="Sodergren E."/>
            <person name="Birney E."/>
            <person name="Margulies E.H."/>
            <person name="Herrero J."/>
            <person name="Green E.D."/>
            <person name="Haussler D."/>
            <person name="Siepel A."/>
            <person name="Goldman N."/>
            <person name="Pollard K.S."/>
            <person name="Pedersen J.S."/>
            <person name="Lander E.S."/>
            <person name="Kellis M."/>
        </authorList>
    </citation>
    <scope>NUCLEOTIDE SEQUENCE [LARGE SCALE GENOMIC DNA]</scope>
    <source>
        <strain evidence="4">2N</strain>
    </source>
</reference>
<dbReference type="OMA" id="HEDAQQE"/>
<feature type="transmembrane region" description="Helical" evidence="2">
    <location>
        <begin position="36"/>
        <end position="57"/>
    </location>
</feature>
<keyword evidence="2" id="KW-1133">Transmembrane helix</keyword>
<keyword evidence="2" id="KW-0812">Transmembrane</keyword>
<dbReference type="PANTHER" id="PTHR37873:SF1">
    <property type="entry name" value="SMALL INTEGRAL MEMBRANE PROTEIN 33"/>
    <property type="match status" value="1"/>
</dbReference>
<dbReference type="VEuPathDB" id="HostDB:ENSCPOG00000003071"/>
<feature type="region of interest" description="Disordered" evidence="1">
    <location>
        <begin position="1"/>
        <end position="29"/>
    </location>
</feature>
<evidence type="ECO:0000313" key="4">
    <source>
        <dbReference type="Proteomes" id="UP000005447"/>
    </source>
</evidence>
<sequence length="126" mass="13661">MHQAGHYPPPPLATNSSAGQEPQRQLLEMPPREDGLPLLTIIIAIFVLLAVCIVVVVHFGPRLHQGHATFPTEPRAPKPEDGVCLTHWRLLDAQDSPKEAQQGVPVLGSSPAPNGPRPSMDEVTYL</sequence>
<dbReference type="AlphaFoldDB" id="H0V002"/>
<dbReference type="Ensembl" id="ENSCPOT00000003112.2">
    <property type="protein sequence ID" value="ENSCPOP00000002780.2"/>
    <property type="gene ID" value="ENSCPOG00000003071.3"/>
</dbReference>